<evidence type="ECO:0000313" key="1">
    <source>
        <dbReference type="Proteomes" id="UP000001819"/>
    </source>
</evidence>
<dbReference type="Proteomes" id="UP000001819">
    <property type="component" value="Chromosome 2"/>
</dbReference>
<dbReference type="Gene3D" id="2.60.120.340">
    <property type="entry name" value="Nucleoplasmin core domain"/>
    <property type="match status" value="1"/>
</dbReference>
<keyword evidence="1" id="KW-1185">Reference proteome</keyword>
<gene>
    <name evidence="2" type="primary">LOC26533673</name>
</gene>
<dbReference type="InParanoid" id="A0A6I8VCC9"/>
<reference evidence="1" key="1">
    <citation type="submission" date="2024-06" db="UniProtKB">
        <authorList>
            <consortium name="RefSeq"/>
        </authorList>
    </citation>
    <scope>NUCLEOTIDE SEQUENCE [LARGE SCALE GENOMIC DNA]</scope>
    <source>
        <strain evidence="1">MV2-25</strain>
    </source>
</reference>
<organism evidence="1 2">
    <name type="scientific">Drosophila pseudoobscura pseudoobscura</name>
    <name type="common">Fruit fly</name>
    <dbReference type="NCBI Taxonomy" id="46245"/>
    <lineage>
        <taxon>Eukaryota</taxon>
        <taxon>Metazoa</taxon>
        <taxon>Ecdysozoa</taxon>
        <taxon>Arthropoda</taxon>
        <taxon>Hexapoda</taxon>
        <taxon>Insecta</taxon>
        <taxon>Pterygota</taxon>
        <taxon>Neoptera</taxon>
        <taxon>Endopterygota</taxon>
        <taxon>Diptera</taxon>
        <taxon>Brachycera</taxon>
        <taxon>Muscomorpha</taxon>
        <taxon>Ephydroidea</taxon>
        <taxon>Drosophilidae</taxon>
        <taxon>Drosophila</taxon>
        <taxon>Sophophora</taxon>
    </lineage>
</organism>
<proteinExistence type="predicted"/>
<dbReference type="RefSeq" id="XP_015038269.2">
    <property type="nucleotide sequence ID" value="XM_015182783.2"/>
</dbReference>
<name>A0A6I8VCC9_DROPS</name>
<sequence length="120" mass="13725">MTESEEEKPYLTYLPMRSGFIYKLTSPVKVHIVNLTLDKGYDAQLRLHSKDRITVEATLDSENSDEYLDLVLEGNDCIDLKSETNATVDVVGYMEGFCFGNDKEFVTLKKVFQETKETLD</sequence>
<dbReference type="KEGG" id="dpo:26533673"/>
<reference evidence="2" key="2">
    <citation type="submission" date="2025-08" db="UniProtKB">
        <authorList>
            <consortium name="RefSeq"/>
        </authorList>
    </citation>
    <scope>IDENTIFICATION</scope>
    <source>
        <strain evidence="2">MV-25-SWS-2005</strain>
        <tissue evidence="2">Whole body</tissue>
    </source>
</reference>
<evidence type="ECO:0000313" key="2">
    <source>
        <dbReference type="RefSeq" id="XP_015038269.2"/>
    </source>
</evidence>
<dbReference type="AlphaFoldDB" id="A0A6I8VCC9"/>
<protein>
    <submittedName>
        <fullName evidence="2">Uncharacterized protein</fullName>
    </submittedName>
</protein>
<accession>A0A6I8VCC9</accession>